<dbReference type="InterPro" id="IPR017441">
    <property type="entry name" value="Protein_kinase_ATP_BS"/>
</dbReference>
<dbReference type="EMBL" id="JASPKY010000004">
    <property type="protein sequence ID" value="KAK9755022.1"/>
    <property type="molecule type" value="Genomic_DNA"/>
</dbReference>
<proteinExistence type="inferred from homology"/>
<feature type="binding site" evidence="6">
    <location>
        <position position="83"/>
    </location>
    <ligand>
        <name>ATP</name>
        <dbReference type="ChEBI" id="CHEBI:30616"/>
    </ligand>
</feature>
<evidence type="ECO:0000256" key="7">
    <source>
        <dbReference type="RuleBase" id="RU000304"/>
    </source>
</evidence>
<keyword evidence="3 6" id="KW-0547">Nucleotide-binding</keyword>
<evidence type="ECO:0000256" key="1">
    <source>
        <dbReference type="ARBA" id="ARBA00022527"/>
    </source>
</evidence>
<dbReference type="PROSITE" id="PS00107">
    <property type="entry name" value="PROTEIN_KINASE_ATP"/>
    <property type="match status" value="1"/>
</dbReference>
<dbReference type="PROSITE" id="PS50011">
    <property type="entry name" value="PROTEIN_KINASE_DOM"/>
    <property type="match status" value="1"/>
</dbReference>
<name>A0AAW1NAH8_POPJA</name>
<accession>A0AAW1NAH8</accession>
<evidence type="ECO:0000256" key="2">
    <source>
        <dbReference type="ARBA" id="ARBA00022679"/>
    </source>
</evidence>
<feature type="compositionally biased region" description="Polar residues" evidence="8">
    <location>
        <begin position="365"/>
        <end position="374"/>
    </location>
</feature>
<comment type="caution">
    <text evidence="10">The sequence shown here is derived from an EMBL/GenBank/DDBJ whole genome shotgun (WGS) entry which is preliminary data.</text>
</comment>
<protein>
    <submittedName>
        <fullName evidence="10">Protein kinase domain</fullName>
    </submittedName>
</protein>
<feature type="region of interest" description="Disordered" evidence="8">
    <location>
        <begin position="358"/>
        <end position="383"/>
    </location>
</feature>
<evidence type="ECO:0000256" key="6">
    <source>
        <dbReference type="PROSITE-ProRule" id="PRU10141"/>
    </source>
</evidence>
<dbReference type="AlphaFoldDB" id="A0AAW1NAH8"/>
<evidence type="ECO:0000256" key="4">
    <source>
        <dbReference type="ARBA" id="ARBA00022777"/>
    </source>
</evidence>
<dbReference type="FunFam" id="1.10.510.10:FF:000571">
    <property type="entry name" value="Maternal embryonic leucine zipper kinase"/>
    <property type="match status" value="1"/>
</dbReference>
<dbReference type="InterPro" id="IPR011009">
    <property type="entry name" value="Kinase-like_dom_sf"/>
</dbReference>
<dbReference type="FunFam" id="3.30.200.20:FF:000042">
    <property type="entry name" value="Aurora kinase A"/>
    <property type="match status" value="1"/>
</dbReference>
<organism evidence="10 11">
    <name type="scientific">Popillia japonica</name>
    <name type="common">Japanese beetle</name>
    <dbReference type="NCBI Taxonomy" id="7064"/>
    <lineage>
        <taxon>Eukaryota</taxon>
        <taxon>Metazoa</taxon>
        <taxon>Ecdysozoa</taxon>
        <taxon>Arthropoda</taxon>
        <taxon>Hexapoda</taxon>
        <taxon>Insecta</taxon>
        <taxon>Pterygota</taxon>
        <taxon>Neoptera</taxon>
        <taxon>Endopterygota</taxon>
        <taxon>Coleoptera</taxon>
        <taxon>Polyphaga</taxon>
        <taxon>Scarabaeiformia</taxon>
        <taxon>Scarabaeidae</taxon>
        <taxon>Rutelinae</taxon>
        <taxon>Popillia</taxon>
    </lineage>
</organism>
<dbReference type="Gene3D" id="1.10.510.10">
    <property type="entry name" value="Transferase(Phosphotransferase) domain 1"/>
    <property type="match status" value="1"/>
</dbReference>
<dbReference type="CDD" id="cd05117">
    <property type="entry name" value="STKc_CAMK"/>
    <property type="match status" value="1"/>
</dbReference>
<evidence type="ECO:0000256" key="3">
    <source>
        <dbReference type="ARBA" id="ARBA00022741"/>
    </source>
</evidence>
<dbReference type="InterPro" id="IPR000719">
    <property type="entry name" value="Prot_kinase_dom"/>
</dbReference>
<keyword evidence="2" id="KW-0808">Transferase</keyword>
<dbReference type="PROSITE" id="PS00108">
    <property type="entry name" value="PROTEIN_KINASE_ST"/>
    <property type="match status" value="1"/>
</dbReference>
<evidence type="ECO:0000313" key="11">
    <source>
        <dbReference type="Proteomes" id="UP001458880"/>
    </source>
</evidence>
<keyword evidence="1 7" id="KW-0723">Serine/threonine-protein kinase</keyword>
<gene>
    <name evidence="10" type="ORF">QE152_g808</name>
</gene>
<evidence type="ECO:0000256" key="8">
    <source>
        <dbReference type="SAM" id="MobiDB-lite"/>
    </source>
</evidence>
<dbReference type="Proteomes" id="UP001458880">
    <property type="component" value="Unassembled WGS sequence"/>
</dbReference>
<dbReference type="Pfam" id="PF00069">
    <property type="entry name" value="Pkinase"/>
    <property type="match status" value="1"/>
</dbReference>
<feature type="domain" description="Protein kinase" evidence="9">
    <location>
        <begin position="55"/>
        <end position="311"/>
    </location>
</feature>
<keyword evidence="5 6" id="KW-0067">ATP-binding</keyword>
<evidence type="ECO:0000256" key="5">
    <source>
        <dbReference type="ARBA" id="ARBA00022840"/>
    </source>
</evidence>
<dbReference type="SUPFAM" id="SSF56112">
    <property type="entry name" value="Protein kinase-like (PK-like)"/>
    <property type="match status" value="1"/>
</dbReference>
<reference evidence="10 11" key="1">
    <citation type="journal article" date="2024" name="BMC Genomics">
        <title>De novo assembly and annotation of Popillia japonica's genome with initial clues to its potential as an invasive pest.</title>
        <authorList>
            <person name="Cucini C."/>
            <person name="Boschi S."/>
            <person name="Funari R."/>
            <person name="Cardaioli E."/>
            <person name="Iannotti N."/>
            <person name="Marturano G."/>
            <person name="Paoli F."/>
            <person name="Bruttini M."/>
            <person name="Carapelli A."/>
            <person name="Frati F."/>
            <person name="Nardi F."/>
        </authorList>
    </citation>
    <scope>NUCLEOTIDE SEQUENCE [LARGE SCALE GENOMIC DNA]</scope>
    <source>
        <strain evidence="10">DMR45628</strain>
    </source>
</reference>
<dbReference type="GO" id="GO:0004674">
    <property type="term" value="F:protein serine/threonine kinase activity"/>
    <property type="evidence" value="ECO:0007669"/>
    <property type="project" value="UniProtKB-KW"/>
</dbReference>
<dbReference type="SMART" id="SM00220">
    <property type="entry name" value="S_TKc"/>
    <property type="match status" value="1"/>
</dbReference>
<dbReference type="PANTHER" id="PTHR24347">
    <property type="entry name" value="SERINE/THREONINE-PROTEIN KINASE"/>
    <property type="match status" value="1"/>
</dbReference>
<dbReference type="GO" id="GO:0005524">
    <property type="term" value="F:ATP binding"/>
    <property type="evidence" value="ECO:0007669"/>
    <property type="project" value="UniProtKB-UniRule"/>
</dbReference>
<sequence length="422" mass="48122">MPSEELILVHTGVNTDIALSCADELLTKKSASKLAVREDVQHIHISNSSVLHESYEFGEVLGQGSFGRVICVNDKTNKSWAMKIIPKTLIQSKISAIRQEIQILKVVRHPHIILLHKVLESYNRIYLVLEKCTGELGKLFRKTKLFSETDTKIIITQLANVVDYLHKNDIVHRDLKLENILLAPNPEDSNDPLYIKVTDFGLGIIRGGYHEMLHDRCGTLTYLSPEIITKSTYSHQCDVWAMGVIMYLLLYGRYPFYAPVEQKLIKLICEVDPEFSHPTASDAAIHLISKMLTKDTALRITAAEIKEHAWIVGSPLSARKHENVLEMMKMWRSDMMLPQGNDCDWVSGKLVGEQFKSEEIEKDTQSPIRPSLPQSKDVDRKRSLKLPIHNIEFDRMKGKKKQEPAVERTDIEKDNDEFTKGI</sequence>
<comment type="similarity">
    <text evidence="7">Belongs to the protein kinase superfamily.</text>
</comment>
<evidence type="ECO:0000313" key="10">
    <source>
        <dbReference type="EMBL" id="KAK9755022.1"/>
    </source>
</evidence>
<keyword evidence="4 10" id="KW-0418">Kinase</keyword>
<dbReference type="InterPro" id="IPR008271">
    <property type="entry name" value="Ser/Thr_kinase_AS"/>
</dbReference>
<keyword evidence="11" id="KW-1185">Reference proteome</keyword>
<feature type="region of interest" description="Disordered" evidence="8">
    <location>
        <begin position="395"/>
        <end position="422"/>
    </location>
</feature>
<evidence type="ECO:0000259" key="9">
    <source>
        <dbReference type="PROSITE" id="PS50011"/>
    </source>
</evidence>